<evidence type="ECO:0000256" key="1">
    <source>
        <dbReference type="ARBA" id="ARBA00004496"/>
    </source>
</evidence>
<name>D3UIJ4_HELM1</name>
<dbReference type="InterPro" id="IPR003442">
    <property type="entry name" value="T6A_TsaE"/>
</dbReference>
<dbReference type="HOGENOM" id="CLU_087829_5_3_7"/>
<evidence type="ECO:0000256" key="4">
    <source>
        <dbReference type="ARBA" id="ARBA00022490"/>
    </source>
</evidence>
<evidence type="ECO:0000256" key="6">
    <source>
        <dbReference type="ARBA" id="ARBA00022723"/>
    </source>
</evidence>
<evidence type="ECO:0000256" key="8">
    <source>
        <dbReference type="ARBA" id="ARBA00022840"/>
    </source>
</evidence>
<dbReference type="EMBL" id="FN555004">
    <property type="protein sequence ID" value="CBG40317.1"/>
    <property type="molecule type" value="Genomic_DNA"/>
</dbReference>
<dbReference type="PANTHER" id="PTHR33540">
    <property type="entry name" value="TRNA THREONYLCARBAMOYLADENOSINE BIOSYNTHESIS PROTEIN TSAE"/>
    <property type="match status" value="1"/>
</dbReference>
<comment type="similarity">
    <text evidence="2">Belongs to the TsaE family.</text>
</comment>
<keyword evidence="9" id="KW-0460">Magnesium</keyword>
<evidence type="ECO:0000256" key="2">
    <source>
        <dbReference type="ARBA" id="ARBA00007599"/>
    </source>
</evidence>
<dbReference type="Pfam" id="PF02367">
    <property type="entry name" value="TsaE"/>
    <property type="match status" value="1"/>
</dbReference>
<evidence type="ECO:0000256" key="5">
    <source>
        <dbReference type="ARBA" id="ARBA00022694"/>
    </source>
</evidence>
<evidence type="ECO:0000313" key="12">
    <source>
        <dbReference type="Proteomes" id="UP000001522"/>
    </source>
</evidence>
<dbReference type="RefSeq" id="WP_013023389.1">
    <property type="nucleotide sequence ID" value="NC_013949.1"/>
</dbReference>
<evidence type="ECO:0000256" key="9">
    <source>
        <dbReference type="ARBA" id="ARBA00022842"/>
    </source>
</evidence>
<dbReference type="InterPro" id="IPR027417">
    <property type="entry name" value="P-loop_NTPase"/>
</dbReference>
<dbReference type="SUPFAM" id="SSF52540">
    <property type="entry name" value="P-loop containing nucleoside triphosphate hydrolases"/>
    <property type="match status" value="1"/>
</dbReference>
<accession>D3UIJ4</accession>
<comment type="subcellular location">
    <subcellularLocation>
        <location evidence="1">Cytoplasm</location>
    </subcellularLocation>
</comment>
<dbReference type="GO" id="GO:0046872">
    <property type="term" value="F:metal ion binding"/>
    <property type="evidence" value="ECO:0007669"/>
    <property type="project" value="UniProtKB-KW"/>
</dbReference>
<keyword evidence="7" id="KW-0547">Nucleotide-binding</keyword>
<organism evidence="11 12">
    <name type="scientific">Helicobacter mustelae (strain ATCC 43772 / CCUG 25715 / CIP 103759 / LMG 18044 / NCTC 12198 / R85-136P)</name>
    <name type="common">Campylobacter mustelae</name>
    <dbReference type="NCBI Taxonomy" id="679897"/>
    <lineage>
        <taxon>Bacteria</taxon>
        <taxon>Pseudomonadati</taxon>
        <taxon>Campylobacterota</taxon>
        <taxon>Epsilonproteobacteria</taxon>
        <taxon>Campylobacterales</taxon>
        <taxon>Helicobacteraceae</taxon>
        <taxon>Helicobacter</taxon>
    </lineage>
</organism>
<keyword evidence="5" id="KW-0819">tRNA processing</keyword>
<evidence type="ECO:0000256" key="7">
    <source>
        <dbReference type="ARBA" id="ARBA00022741"/>
    </source>
</evidence>
<gene>
    <name evidence="11" type="ordered locus">HMU10600</name>
</gene>
<evidence type="ECO:0000256" key="10">
    <source>
        <dbReference type="ARBA" id="ARBA00032441"/>
    </source>
</evidence>
<dbReference type="GO" id="GO:0005524">
    <property type="term" value="F:ATP binding"/>
    <property type="evidence" value="ECO:0007669"/>
    <property type="project" value="UniProtKB-KW"/>
</dbReference>
<dbReference type="AlphaFoldDB" id="D3UIJ4"/>
<dbReference type="Gene3D" id="3.40.50.300">
    <property type="entry name" value="P-loop containing nucleotide triphosphate hydrolases"/>
    <property type="match status" value="1"/>
</dbReference>
<proteinExistence type="inferred from homology"/>
<sequence length="138" mass="16030">MTREFTLKEEELEPLFAHLDSLFAQHCSIFLLCGNLASGKTTLVQRYIKHINPSIHATSPTFSLMQEYDNFYHYDLYHHGLAKALELGLLENLEKEGVHFVEWGDEKLEGILKNSGYNYCKISIEKLQDKRNYKVVYG</sequence>
<protein>
    <recommendedName>
        <fullName evidence="3">tRNA threonylcarbamoyladenosine biosynthesis protein TsaE</fullName>
    </recommendedName>
    <alternativeName>
        <fullName evidence="10">t(6)A37 threonylcarbamoyladenosine biosynthesis protein TsaE</fullName>
    </alternativeName>
</protein>
<dbReference type="PANTHER" id="PTHR33540:SF2">
    <property type="entry name" value="TRNA THREONYLCARBAMOYLADENOSINE BIOSYNTHESIS PROTEIN TSAE"/>
    <property type="match status" value="1"/>
</dbReference>
<keyword evidence="8" id="KW-0067">ATP-binding</keyword>
<evidence type="ECO:0000313" key="11">
    <source>
        <dbReference type="EMBL" id="CBG40317.1"/>
    </source>
</evidence>
<keyword evidence="4" id="KW-0963">Cytoplasm</keyword>
<dbReference type="eggNOG" id="COG0802">
    <property type="taxonomic scope" value="Bacteria"/>
</dbReference>
<dbReference type="STRING" id="679897.HMU10600"/>
<keyword evidence="6" id="KW-0479">Metal-binding</keyword>
<dbReference type="KEGG" id="hms:HMU10600"/>
<keyword evidence="12" id="KW-1185">Reference proteome</keyword>
<dbReference type="NCBIfam" id="TIGR00150">
    <property type="entry name" value="T6A_YjeE"/>
    <property type="match status" value="1"/>
</dbReference>
<dbReference type="Proteomes" id="UP000001522">
    <property type="component" value="Chromosome"/>
</dbReference>
<reference evidence="11 12" key="1">
    <citation type="journal article" date="2010" name="BMC Genomics">
        <title>Comparative genomics and proteomics of Helicobacter mustelae, an ulcerogenic and carcinogenic gastric pathogen.</title>
        <authorList>
            <person name="O'Toole P.W."/>
            <person name="Snelling W.J."/>
            <person name="Canchaya C."/>
            <person name="Forde B.M."/>
            <person name="Hardie K.R."/>
            <person name="Josenhans C."/>
            <person name="Graham R.L.J."/>
            <person name="McMullan G."/>
            <person name="Parkhill J."/>
            <person name="Belda E."/>
            <person name="Bentley S.D."/>
        </authorList>
    </citation>
    <scope>NUCLEOTIDE SEQUENCE [LARGE SCALE GENOMIC DNA]</scope>
    <source>
        <strain evidence="12">ATCC 43772 / LMG 18044 / NCTC 12198 / 12198</strain>
    </source>
</reference>
<dbReference type="GO" id="GO:0002949">
    <property type="term" value="P:tRNA threonylcarbamoyladenosine modification"/>
    <property type="evidence" value="ECO:0007669"/>
    <property type="project" value="InterPro"/>
</dbReference>
<dbReference type="GO" id="GO:0005737">
    <property type="term" value="C:cytoplasm"/>
    <property type="evidence" value="ECO:0007669"/>
    <property type="project" value="UniProtKB-SubCell"/>
</dbReference>
<evidence type="ECO:0000256" key="3">
    <source>
        <dbReference type="ARBA" id="ARBA00019010"/>
    </source>
</evidence>